<name>A0AAJ7S9M0_9HYME</name>
<dbReference type="GeneID" id="113465023"/>
<gene>
    <name evidence="2" type="primary">LOC113465023</name>
</gene>
<proteinExistence type="predicted"/>
<evidence type="ECO:0000313" key="1">
    <source>
        <dbReference type="Proteomes" id="UP000694925"/>
    </source>
</evidence>
<protein>
    <submittedName>
        <fullName evidence="2">Uncharacterized protein LOC113465023</fullName>
    </submittedName>
</protein>
<keyword evidence="1" id="KW-1185">Reference proteome</keyword>
<accession>A0AAJ7S9M0</accession>
<dbReference type="AlphaFoldDB" id="A0AAJ7S9M0"/>
<organism evidence="1 2">
    <name type="scientific">Ceratina calcarata</name>
    <dbReference type="NCBI Taxonomy" id="156304"/>
    <lineage>
        <taxon>Eukaryota</taxon>
        <taxon>Metazoa</taxon>
        <taxon>Ecdysozoa</taxon>
        <taxon>Arthropoda</taxon>
        <taxon>Hexapoda</taxon>
        <taxon>Insecta</taxon>
        <taxon>Pterygota</taxon>
        <taxon>Neoptera</taxon>
        <taxon>Endopterygota</taxon>
        <taxon>Hymenoptera</taxon>
        <taxon>Apocrita</taxon>
        <taxon>Aculeata</taxon>
        <taxon>Apoidea</taxon>
        <taxon>Anthophila</taxon>
        <taxon>Apidae</taxon>
        <taxon>Ceratina</taxon>
        <taxon>Zadontomerus</taxon>
    </lineage>
</organism>
<dbReference type="RefSeq" id="XP_026674040.1">
    <property type="nucleotide sequence ID" value="XM_026818239.1"/>
</dbReference>
<dbReference type="Proteomes" id="UP000694925">
    <property type="component" value="Unplaced"/>
</dbReference>
<evidence type="ECO:0000313" key="2">
    <source>
        <dbReference type="RefSeq" id="XP_026674040.1"/>
    </source>
</evidence>
<sequence>MVEKEESEVASTNVTVYLYILSWLMVVSGAANTSCDGLDGIYGDTMNKWIETTVNQRMNRWLDRRIRGQQSLIPSRGEREALVNRMATPAPDRLYQLTPTVLTSTPT</sequence>
<dbReference type="KEGG" id="ccal:113465023"/>
<reference evidence="2" key="1">
    <citation type="submission" date="2025-08" db="UniProtKB">
        <authorList>
            <consortium name="RefSeq"/>
        </authorList>
    </citation>
    <scope>IDENTIFICATION</scope>
    <source>
        <tissue evidence="2">Whole body</tissue>
    </source>
</reference>